<dbReference type="RefSeq" id="WP_069438225.1">
    <property type="nucleotide sequence ID" value="NZ_LPWG01000014.1"/>
</dbReference>
<accession>A0A1E3VWI5</accession>
<name>A0A1E3VWI5_9HYPH</name>
<evidence type="ECO:0000313" key="2">
    <source>
        <dbReference type="Proteomes" id="UP000094501"/>
    </source>
</evidence>
<sequence>MKGKAIAIDIYESLGEAPQVSNGMRERAKTYEEALRCSTERRFADAVQLLDTVLAADPQDGPSLRLRELCRAWMNMPPPEDWDGVTLFAEK</sequence>
<gene>
    <name evidence="1" type="ORF">AUC68_10200</name>
</gene>
<reference evidence="1 2" key="1">
    <citation type="journal article" date="2016" name="Environ. Microbiol.">
        <title>New Methyloceanibacter diversity from North Sea sediments includes methanotroph containing solely the soluble methane monooxygenase.</title>
        <authorList>
            <person name="Vekeman B."/>
            <person name="Kerckhof F.M."/>
            <person name="Cremers G."/>
            <person name="de Vos P."/>
            <person name="Vandamme P."/>
            <person name="Boon N."/>
            <person name="Op den Camp H.J."/>
            <person name="Heylen K."/>
        </authorList>
    </citation>
    <scope>NUCLEOTIDE SEQUENCE [LARGE SCALE GENOMIC DNA]</scope>
    <source>
        <strain evidence="1 2">R-67174</strain>
    </source>
</reference>
<evidence type="ECO:0008006" key="3">
    <source>
        <dbReference type="Google" id="ProtNLM"/>
    </source>
</evidence>
<dbReference type="OrthoDB" id="342059at2"/>
<dbReference type="AlphaFoldDB" id="A0A1E3VWI5"/>
<dbReference type="EMBL" id="LPWG01000014">
    <property type="protein sequence ID" value="ODR97897.1"/>
    <property type="molecule type" value="Genomic_DNA"/>
</dbReference>
<evidence type="ECO:0000313" key="1">
    <source>
        <dbReference type="EMBL" id="ODR97897.1"/>
    </source>
</evidence>
<organism evidence="1 2">
    <name type="scientific">Methyloceanibacter methanicus</name>
    <dbReference type="NCBI Taxonomy" id="1774968"/>
    <lineage>
        <taxon>Bacteria</taxon>
        <taxon>Pseudomonadati</taxon>
        <taxon>Pseudomonadota</taxon>
        <taxon>Alphaproteobacteria</taxon>
        <taxon>Hyphomicrobiales</taxon>
        <taxon>Hyphomicrobiaceae</taxon>
        <taxon>Methyloceanibacter</taxon>
    </lineage>
</organism>
<proteinExistence type="predicted"/>
<keyword evidence="2" id="KW-1185">Reference proteome</keyword>
<dbReference type="Proteomes" id="UP000094501">
    <property type="component" value="Unassembled WGS sequence"/>
</dbReference>
<protein>
    <recommendedName>
        <fullName evidence="3">Tetratricopeptide repeat protein</fullName>
    </recommendedName>
</protein>
<dbReference type="STRING" id="1774968.AUC68_10200"/>
<comment type="caution">
    <text evidence="1">The sequence shown here is derived from an EMBL/GenBank/DDBJ whole genome shotgun (WGS) entry which is preliminary data.</text>
</comment>